<keyword evidence="2" id="KW-1185">Reference proteome</keyword>
<dbReference type="OrthoDB" id="669007at2"/>
<evidence type="ECO:0000313" key="2">
    <source>
        <dbReference type="Proteomes" id="UP000294498"/>
    </source>
</evidence>
<organism evidence="1 2">
    <name type="scientific">Dinghuibacter silviterrae</name>
    <dbReference type="NCBI Taxonomy" id="1539049"/>
    <lineage>
        <taxon>Bacteria</taxon>
        <taxon>Pseudomonadati</taxon>
        <taxon>Bacteroidota</taxon>
        <taxon>Chitinophagia</taxon>
        <taxon>Chitinophagales</taxon>
        <taxon>Chitinophagaceae</taxon>
        <taxon>Dinghuibacter</taxon>
    </lineage>
</organism>
<sequence length="234" mass="25817">MKPAYGSLLWGLIIMAFNGGCKKPGFNDLGGSNVINGVVVLYDTLALGYGYAPVSGQTVYLQDPSDTTGYLYSSKSNPLGQFSFNGFDSTARYRIYTSFDSNHVHYTGNLLYNDYNASFLHAWDSLVVSIDESSQNGIFYEVFDSLGGRISNANLYIFTSKLLWQVTDSTGVGSNYPALKSDVFGRCLQMHVAGGLYYYIIAIYKVKPGVSWKGVDTVWVNNTGIRKKTITLRP</sequence>
<protein>
    <submittedName>
        <fullName evidence="1">Uncharacterized protein</fullName>
    </submittedName>
</protein>
<gene>
    <name evidence="1" type="ORF">EDB95_3234</name>
</gene>
<proteinExistence type="predicted"/>
<dbReference type="EMBL" id="SODV01000001">
    <property type="protein sequence ID" value="TDX02183.1"/>
    <property type="molecule type" value="Genomic_DNA"/>
</dbReference>
<evidence type="ECO:0000313" key="1">
    <source>
        <dbReference type="EMBL" id="TDX02183.1"/>
    </source>
</evidence>
<comment type="caution">
    <text evidence="1">The sequence shown here is derived from an EMBL/GenBank/DDBJ whole genome shotgun (WGS) entry which is preliminary data.</text>
</comment>
<dbReference type="AlphaFoldDB" id="A0A4V3GM60"/>
<name>A0A4V3GM60_9BACT</name>
<dbReference type="RefSeq" id="WP_133994807.1">
    <property type="nucleotide sequence ID" value="NZ_SODV01000001.1"/>
</dbReference>
<reference evidence="1 2" key="1">
    <citation type="submission" date="2019-03" db="EMBL/GenBank/DDBJ databases">
        <title>Genomic Encyclopedia of Type Strains, Phase IV (KMG-IV): sequencing the most valuable type-strain genomes for metagenomic binning, comparative biology and taxonomic classification.</title>
        <authorList>
            <person name="Goeker M."/>
        </authorList>
    </citation>
    <scope>NUCLEOTIDE SEQUENCE [LARGE SCALE GENOMIC DNA]</scope>
    <source>
        <strain evidence="1 2">DSM 100059</strain>
    </source>
</reference>
<accession>A0A4V3GM60</accession>
<dbReference type="Proteomes" id="UP000294498">
    <property type="component" value="Unassembled WGS sequence"/>
</dbReference>